<evidence type="ECO:0000256" key="1">
    <source>
        <dbReference type="SAM" id="MobiDB-lite"/>
    </source>
</evidence>
<dbReference type="RefSeq" id="WP_101602198.1">
    <property type="nucleotide sequence ID" value="NZ_PKKM01000010.1"/>
</dbReference>
<dbReference type="Proteomes" id="UP000234198">
    <property type="component" value="Unassembled WGS sequence"/>
</dbReference>
<reference evidence="2 3" key="1">
    <citation type="submission" date="2017-12" db="EMBL/GenBank/DDBJ databases">
        <title>Phylogenetic diversity of female urinary microbiome.</title>
        <authorList>
            <person name="Thomas-White K."/>
            <person name="Wolfe A.J."/>
        </authorList>
    </citation>
    <scope>NUCLEOTIDE SEQUENCE [LARGE SCALE GENOMIC DNA]</scope>
    <source>
        <strain evidence="2 3">UMB0018</strain>
    </source>
</reference>
<organism evidence="2 3">
    <name type="scientific">Schaalia odontolytica</name>
    <dbReference type="NCBI Taxonomy" id="1660"/>
    <lineage>
        <taxon>Bacteria</taxon>
        <taxon>Bacillati</taxon>
        <taxon>Actinomycetota</taxon>
        <taxon>Actinomycetes</taxon>
        <taxon>Actinomycetales</taxon>
        <taxon>Actinomycetaceae</taxon>
        <taxon>Schaalia</taxon>
    </lineage>
</organism>
<dbReference type="EMBL" id="PKKM01000010">
    <property type="protein sequence ID" value="PKY64062.1"/>
    <property type="molecule type" value="Genomic_DNA"/>
</dbReference>
<protein>
    <submittedName>
        <fullName evidence="2">Uncharacterized protein</fullName>
    </submittedName>
</protein>
<sequence length="448" mass="48261">MKPHTDEPLSDSTRARTRKGLLSRKGARRCGVGAAALSIVMLLSSCMSQGAPKGTPVKNLSTGDAVIAVRLSTGTSVSGLQKPLSDNVIALVDAQGQVEAARIGEWNRGRVLWTGRGISYGTRDIDYLTTAEGVQEFAHQGFPFAEEGRFALPDGGIAVVTSPLSTGYAVDIIQPDGRVDRRETSGTEGHLGQCGSRILELTNTKRSEDIASVAYEAYAAQSGGGNYPEALDVLVQLDDPDGDLPRLVGVAPLVDGLWGGESAMFCEDDVLTVPTRQYYYDRDALNGAPDPTLGAFVLQRWDLVTGERTIIPVVDEDGNAIELDRESSMIASQAFPAEGDHKFVNADGRVWSVDLVSGRAKHLFSISWNASDDNVSVQSNETGIYLLEVNERDYHVTLSYYPWDGGDKREVFATDALAGYIRTTDLFSGHRRGVQSFAVRPGWNGGAQ</sequence>
<evidence type="ECO:0000313" key="3">
    <source>
        <dbReference type="Proteomes" id="UP000234198"/>
    </source>
</evidence>
<comment type="caution">
    <text evidence="2">The sequence shown here is derived from an EMBL/GenBank/DDBJ whole genome shotgun (WGS) entry which is preliminary data.</text>
</comment>
<evidence type="ECO:0000313" key="2">
    <source>
        <dbReference type="EMBL" id="PKY64062.1"/>
    </source>
</evidence>
<dbReference type="AlphaFoldDB" id="A0A2I1HYU8"/>
<accession>A0A2I1HYU8</accession>
<feature type="region of interest" description="Disordered" evidence="1">
    <location>
        <begin position="1"/>
        <end position="22"/>
    </location>
</feature>
<proteinExistence type="predicted"/>
<gene>
    <name evidence="2" type="ORF">CYJ22_07680</name>
</gene>
<name>A0A2I1HYU8_9ACTO</name>